<accession>A0AAD5LE52</accession>
<dbReference type="AlphaFoldDB" id="A0AAD5LE52"/>
<evidence type="ECO:0000313" key="1">
    <source>
        <dbReference type="EMBL" id="KAI9560558.1"/>
    </source>
</evidence>
<organism evidence="1 2">
    <name type="scientific">Daphnia sinensis</name>
    <dbReference type="NCBI Taxonomy" id="1820382"/>
    <lineage>
        <taxon>Eukaryota</taxon>
        <taxon>Metazoa</taxon>
        <taxon>Ecdysozoa</taxon>
        <taxon>Arthropoda</taxon>
        <taxon>Crustacea</taxon>
        <taxon>Branchiopoda</taxon>
        <taxon>Diplostraca</taxon>
        <taxon>Cladocera</taxon>
        <taxon>Anomopoda</taxon>
        <taxon>Daphniidae</taxon>
        <taxon>Daphnia</taxon>
        <taxon>Daphnia similis group</taxon>
    </lineage>
</organism>
<dbReference type="EMBL" id="WJBH02000003">
    <property type="protein sequence ID" value="KAI9560558.1"/>
    <property type="molecule type" value="Genomic_DNA"/>
</dbReference>
<comment type="caution">
    <text evidence="1">The sequence shown here is derived from an EMBL/GenBank/DDBJ whole genome shotgun (WGS) entry which is preliminary data.</text>
</comment>
<name>A0AAD5LE52_9CRUS</name>
<sequence length="88" mass="9465">MRTPPDTDSIGSVTTPLMKGVMAPGCTARTSPCSTWLMSSSWNICMSGSAICCCDDLDRTGCLRSSKTWTVDSMRRDDPSLAVQLIKA</sequence>
<evidence type="ECO:0000313" key="2">
    <source>
        <dbReference type="Proteomes" id="UP000820818"/>
    </source>
</evidence>
<proteinExistence type="predicted"/>
<keyword evidence="2" id="KW-1185">Reference proteome</keyword>
<dbReference type="Proteomes" id="UP000820818">
    <property type="component" value="Linkage Group LG3"/>
</dbReference>
<gene>
    <name evidence="1" type="ORF">GHT06_011503</name>
</gene>
<reference evidence="1 2" key="1">
    <citation type="submission" date="2022-05" db="EMBL/GenBank/DDBJ databases">
        <title>A multi-omics perspective on studying reproductive biology in Daphnia sinensis.</title>
        <authorList>
            <person name="Jia J."/>
        </authorList>
    </citation>
    <scope>NUCLEOTIDE SEQUENCE [LARGE SCALE GENOMIC DNA]</scope>
    <source>
        <strain evidence="1 2">WSL</strain>
    </source>
</reference>
<protein>
    <submittedName>
        <fullName evidence="1">Uncharacterized protein</fullName>
    </submittedName>
</protein>